<gene>
    <name evidence="2" type="ORF">DICVIV_05812</name>
</gene>
<evidence type="ECO:0000256" key="1">
    <source>
        <dbReference type="SAM" id="MobiDB-lite"/>
    </source>
</evidence>
<evidence type="ECO:0000313" key="3">
    <source>
        <dbReference type="Proteomes" id="UP000053766"/>
    </source>
</evidence>
<protein>
    <submittedName>
        <fullName evidence="2">Uncharacterized protein</fullName>
    </submittedName>
</protein>
<dbReference type="EMBL" id="KN716280">
    <property type="protein sequence ID" value="KJH48106.1"/>
    <property type="molecule type" value="Genomic_DNA"/>
</dbReference>
<dbReference type="AlphaFoldDB" id="A0A0D8Y0G9"/>
<reference evidence="3" key="2">
    <citation type="journal article" date="2016" name="Sci. Rep.">
        <title>Dictyocaulus viviparus genome, variome and transcriptome elucidate lungworm biology and support future intervention.</title>
        <authorList>
            <person name="McNulty S.N."/>
            <person name="Strube C."/>
            <person name="Rosa B.A."/>
            <person name="Martin J.C."/>
            <person name="Tyagi R."/>
            <person name="Choi Y.J."/>
            <person name="Wang Q."/>
            <person name="Hallsworth Pepin K."/>
            <person name="Zhang X."/>
            <person name="Ozersky P."/>
            <person name="Wilson R.K."/>
            <person name="Sternberg P.W."/>
            <person name="Gasser R.B."/>
            <person name="Mitreva M."/>
        </authorList>
    </citation>
    <scope>NUCLEOTIDE SEQUENCE [LARGE SCALE GENOMIC DNA]</scope>
    <source>
        <strain evidence="3">HannoverDv2000</strain>
    </source>
</reference>
<reference evidence="2 3" key="1">
    <citation type="submission" date="2013-11" db="EMBL/GenBank/DDBJ databases">
        <title>Draft genome of the bovine lungworm Dictyocaulus viviparus.</title>
        <authorList>
            <person name="Mitreva M."/>
        </authorList>
    </citation>
    <scope>NUCLEOTIDE SEQUENCE [LARGE SCALE GENOMIC DNA]</scope>
    <source>
        <strain evidence="2 3">HannoverDv2000</strain>
    </source>
</reference>
<organism evidence="2 3">
    <name type="scientific">Dictyocaulus viviparus</name>
    <name type="common">Bovine lungworm</name>
    <dbReference type="NCBI Taxonomy" id="29172"/>
    <lineage>
        <taxon>Eukaryota</taxon>
        <taxon>Metazoa</taxon>
        <taxon>Ecdysozoa</taxon>
        <taxon>Nematoda</taxon>
        <taxon>Chromadorea</taxon>
        <taxon>Rhabditida</taxon>
        <taxon>Rhabditina</taxon>
        <taxon>Rhabditomorpha</taxon>
        <taxon>Strongyloidea</taxon>
        <taxon>Metastrongylidae</taxon>
        <taxon>Dictyocaulus</taxon>
    </lineage>
</organism>
<proteinExistence type="predicted"/>
<accession>A0A0D8Y0G9</accession>
<feature type="compositionally biased region" description="Basic residues" evidence="1">
    <location>
        <begin position="43"/>
        <end position="53"/>
    </location>
</feature>
<feature type="compositionally biased region" description="Polar residues" evidence="1">
    <location>
        <begin position="58"/>
        <end position="69"/>
    </location>
</feature>
<evidence type="ECO:0000313" key="2">
    <source>
        <dbReference type="EMBL" id="KJH48106.1"/>
    </source>
</evidence>
<feature type="region of interest" description="Disordered" evidence="1">
    <location>
        <begin position="34"/>
        <end position="69"/>
    </location>
</feature>
<dbReference type="Proteomes" id="UP000053766">
    <property type="component" value="Unassembled WGS sequence"/>
</dbReference>
<keyword evidence="3" id="KW-1185">Reference proteome</keyword>
<sequence>MDMPNTVKKWYPEELFTYMENAFSLPEDICAPIKGCNNATNSKKSRKKKHSGARKLSSGPSNSTGSRKP</sequence>
<dbReference type="OrthoDB" id="5793346at2759"/>
<name>A0A0D8Y0G9_DICVI</name>